<gene>
    <name evidence="2" type="ordered locus">Bint_0355</name>
</gene>
<dbReference type="Gene3D" id="3.40.50.300">
    <property type="entry name" value="P-loop containing nucleotide triphosphate hydrolases"/>
    <property type="match status" value="1"/>
</dbReference>
<reference evidence="2 3" key="1">
    <citation type="journal article" date="2011" name="BMC Genomics">
        <title>Complete genome sequence of Brachyspira intermedia reveals unique genomic features in Brachyspira species and phage-mediated horizontal gene transfer.</title>
        <authorList>
            <person name="Hafstrom T."/>
            <person name="Jansson D.S."/>
            <person name="Segerman B."/>
        </authorList>
    </citation>
    <scope>NUCLEOTIDE SEQUENCE [LARGE SCALE GENOMIC DNA]</scope>
    <source>
        <strain evidence="3">ATCC 51140 / PWS/A</strain>
    </source>
</reference>
<dbReference type="Pfam" id="PF02223">
    <property type="entry name" value="Thymidylate_kin"/>
    <property type="match status" value="1"/>
</dbReference>
<dbReference type="SUPFAM" id="SSF52540">
    <property type="entry name" value="P-loop containing nucleoside triphosphate hydrolases"/>
    <property type="match status" value="1"/>
</dbReference>
<protein>
    <recommendedName>
        <fullName evidence="1">Thymidylate kinase-like domain-containing protein</fullName>
    </recommendedName>
</protein>
<proteinExistence type="predicted"/>
<accession>G0EII1</accession>
<feature type="domain" description="Thymidylate kinase-like" evidence="1">
    <location>
        <begin position="29"/>
        <end position="222"/>
    </location>
</feature>
<dbReference type="GeneID" id="44968911"/>
<dbReference type="PATRIC" id="fig|1045858.4.peg.353"/>
<dbReference type="HOGENOM" id="CLU_1159635_0_0_12"/>
<dbReference type="InterPro" id="IPR027417">
    <property type="entry name" value="P-loop_NTPase"/>
</dbReference>
<evidence type="ECO:0000313" key="2">
    <source>
        <dbReference type="EMBL" id="AEM20989.1"/>
    </source>
</evidence>
<sequence length="230" mass="26788">MNVFDELYKVFNSIIDNNNIKSPIPIFSFEGLPGVGKTTQIKKVSKYLSEKVGKVHYIDLPTSSPIGSILKSLYSDEKKWNEIRIKNPWLNPVMLSTDLIISINNAVENGAKYAVMSRGILSTYYYNIDAYGEEDINIIWSKMQYHMKAFYKPTAIIFMNLPEEEAHKRILKRNRGPLREMDKIEKMKKDRLVFDDFIKRLENIPIHYIDALGSEEEVTDKIIKELKIYL</sequence>
<dbReference type="CDD" id="cd01672">
    <property type="entry name" value="TMPK"/>
    <property type="match status" value="1"/>
</dbReference>
<evidence type="ECO:0000259" key="1">
    <source>
        <dbReference type="Pfam" id="PF02223"/>
    </source>
</evidence>
<organism evidence="2 3">
    <name type="scientific">Brachyspira intermedia (strain ATCC 51140 / PWS/A)</name>
    <name type="common">Serpulina intermedia</name>
    <dbReference type="NCBI Taxonomy" id="1045858"/>
    <lineage>
        <taxon>Bacteria</taxon>
        <taxon>Pseudomonadati</taxon>
        <taxon>Spirochaetota</taxon>
        <taxon>Spirochaetia</taxon>
        <taxon>Brachyspirales</taxon>
        <taxon>Brachyspiraceae</taxon>
        <taxon>Brachyspira</taxon>
    </lineage>
</organism>
<dbReference type="KEGG" id="bip:Bint_0355"/>
<dbReference type="RefSeq" id="WP_014486841.1">
    <property type="nucleotide sequence ID" value="NC_017243.1"/>
</dbReference>
<dbReference type="eggNOG" id="COG0125">
    <property type="taxonomic scope" value="Bacteria"/>
</dbReference>
<keyword evidence="3" id="KW-1185">Reference proteome</keyword>
<dbReference type="OrthoDB" id="9774907at2"/>
<dbReference type="InterPro" id="IPR039430">
    <property type="entry name" value="Thymidylate_kin-like_dom"/>
</dbReference>
<dbReference type="AlphaFoldDB" id="G0EII1"/>
<evidence type="ECO:0000313" key="3">
    <source>
        <dbReference type="Proteomes" id="UP000008522"/>
    </source>
</evidence>
<dbReference type="EMBL" id="CP002874">
    <property type="protein sequence ID" value="AEM20989.1"/>
    <property type="molecule type" value="Genomic_DNA"/>
</dbReference>
<dbReference type="Proteomes" id="UP000008522">
    <property type="component" value="Chromosome"/>
</dbReference>
<name>G0EII1_BRAIP</name>